<dbReference type="Proteomes" id="UP000009131">
    <property type="component" value="Unassembled WGS sequence"/>
</dbReference>
<dbReference type="PROSITE" id="PS00178">
    <property type="entry name" value="AA_TRNA_LIGASE_I"/>
    <property type="match status" value="1"/>
</dbReference>
<proteinExistence type="inferred from homology"/>
<dbReference type="InParanoid" id="G7EA32"/>
<dbReference type="InterPro" id="IPR002300">
    <property type="entry name" value="aa-tRNA-synth_Ia"/>
</dbReference>
<dbReference type="InterPro" id="IPR050081">
    <property type="entry name" value="Ile-tRNA_ligase"/>
</dbReference>
<dbReference type="eggNOG" id="KOG0433">
    <property type="taxonomic scope" value="Eukaryota"/>
</dbReference>
<dbReference type="OrthoDB" id="10264412at2759"/>
<evidence type="ECO:0000313" key="13">
    <source>
        <dbReference type="Proteomes" id="UP000009131"/>
    </source>
</evidence>
<evidence type="ECO:0000256" key="9">
    <source>
        <dbReference type="RuleBase" id="RU363035"/>
    </source>
</evidence>
<evidence type="ECO:0000313" key="12">
    <source>
        <dbReference type="EMBL" id="GAA99692.1"/>
    </source>
</evidence>
<dbReference type="GO" id="GO:0004822">
    <property type="term" value="F:isoleucine-tRNA ligase activity"/>
    <property type="evidence" value="ECO:0007669"/>
    <property type="project" value="UniProtKB-EC"/>
</dbReference>
<dbReference type="Pfam" id="PF00133">
    <property type="entry name" value="tRNA-synt_1"/>
    <property type="match status" value="1"/>
</dbReference>
<reference evidence="12 13" key="1">
    <citation type="journal article" date="2011" name="J. Gen. Appl. Microbiol.">
        <title>Draft genome sequencing of the enigmatic basidiomycete Mixia osmundae.</title>
        <authorList>
            <person name="Nishida H."/>
            <person name="Nagatsuka Y."/>
            <person name="Sugiyama J."/>
        </authorList>
    </citation>
    <scope>NUCLEOTIDE SEQUENCE [LARGE SCALE GENOMIC DNA]</scope>
    <source>
        <strain evidence="13">CBS 9802 / IAM 14324 / JCM 22182 / KY 12970</strain>
    </source>
</reference>
<dbReference type="NCBIfam" id="TIGR00392">
    <property type="entry name" value="ileS"/>
    <property type="match status" value="1"/>
</dbReference>
<dbReference type="InterPro" id="IPR033708">
    <property type="entry name" value="Anticodon_Ile_BEm"/>
</dbReference>
<keyword evidence="3 9" id="KW-0436">Ligase</keyword>
<dbReference type="PANTHER" id="PTHR42765:SF1">
    <property type="entry name" value="ISOLEUCINE--TRNA LIGASE, MITOCHONDRIAL"/>
    <property type="match status" value="1"/>
</dbReference>
<evidence type="ECO:0000256" key="8">
    <source>
        <dbReference type="ARBA" id="ARBA00032665"/>
    </source>
</evidence>
<evidence type="ECO:0000256" key="4">
    <source>
        <dbReference type="ARBA" id="ARBA00022741"/>
    </source>
</evidence>
<keyword evidence="5 9" id="KW-0067">ATP-binding</keyword>
<evidence type="ECO:0000256" key="1">
    <source>
        <dbReference type="ARBA" id="ARBA00005594"/>
    </source>
</evidence>
<dbReference type="GO" id="GO:0000049">
    <property type="term" value="F:tRNA binding"/>
    <property type="evidence" value="ECO:0007669"/>
    <property type="project" value="InterPro"/>
</dbReference>
<feature type="domain" description="Aminoacyl-tRNA synthetase class Ia" evidence="10">
    <location>
        <begin position="101"/>
        <end position="735"/>
    </location>
</feature>
<dbReference type="InterPro" id="IPR009008">
    <property type="entry name" value="Val/Leu/Ile-tRNA-synth_edit"/>
</dbReference>
<dbReference type="Gene3D" id="1.10.730.20">
    <property type="match status" value="1"/>
</dbReference>
<dbReference type="GO" id="GO:0006428">
    <property type="term" value="P:isoleucyl-tRNA aminoacylation"/>
    <property type="evidence" value="ECO:0007669"/>
    <property type="project" value="InterPro"/>
</dbReference>
<accession>G7EA32</accession>
<dbReference type="PANTHER" id="PTHR42765">
    <property type="entry name" value="SOLEUCYL-TRNA SYNTHETASE"/>
    <property type="match status" value="1"/>
</dbReference>
<keyword evidence="7 9" id="KW-0030">Aminoacyl-tRNA synthetase</keyword>
<keyword evidence="13" id="KW-1185">Reference proteome</keyword>
<evidence type="ECO:0000256" key="6">
    <source>
        <dbReference type="ARBA" id="ARBA00022917"/>
    </source>
</evidence>
<keyword evidence="4 9" id="KW-0547">Nucleotide-binding</keyword>
<dbReference type="HAMAP" id="MF_02002">
    <property type="entry name" value="Ile_tRNA_synth_type1"/>
    <property type="match status" value="1"/>
</dbReference>
<dbReference type="PRINTS" id="PR00984">
    <property type="entry name" value="TRNASYNTHILE"/>
</dbReference>
<evidence type="ECO:0000256" key="2">
    <source>
        <dbReference type="ARBA" id="ARBA00013165"/>
    </source>
</evidence>
<feature type="domain" description="Methionyl/Valyl/Leucyl/Isoleucyl-tRNA synthetase anticodon-binding" evidence="11">
    <location>
        <begin position="778"/>
        <end position="928"/>
    </location>
</feature>
<dbReference type="GO" id="GO:0032543">
    <property type="term" value="P:mitochondrial translation"/>
    <property type="evidence" value="ECO:0007669"/>
    <property type="project" value="TreeGrafter"/>
</dbReference>
<dbReference type="InterPro" id="IPR014729">
    <property type="entry name" value="Rossmann-like_a/b/a_fold"/>
</dbReference>
<dbReference type="SUPFAM" id="SSF52374">
    <property type="entry name" value="Nucleotidylyl transferase"/>
    <property type="match status" value="1"/>
</dbReference>
<dbReference type="HOGENOM" id="CLU_001493_7_2_1"/>
<dbReference type="FunCoup" id="G7EA32">
    <property type="interactions" value="424"/>
</dbReference>
<evidence type="ECO:0000259" key="11">
    <source>
        <dbReference type="Pfam" id="PF08264"/>
    </source>
</evidence>
<gene>
    <name evidence="12" type="primary">Mo06395</name>
    <name evidence="12" type="ORF">E5Q_06395</name>
</gene>
<dbReference type="EC" id="6.1.1.5" evidence="2"/>
<comment type="similarity">
    <text evidence="1 9">Belongs to the class-I aminoacyl-tRNA synthetase family.</text>
</comment>
<evidence type="ECO:0000256" key="7">
    <source>
        <dbReference type="ARBA" id="ARBA00023146"/>
    </source>
</evidence>
<dbReference type="InterPro" id="IPR023585">
    <property type="entry name" value="Ile-tRNA-ligase_type1"/>
</dbReference>
<dbReference type="AlphaFoldDB" id="G7EA32"/>
<name>G7EA32_MIXOS</name>
<dbReference type="SUPFAM" id="SSF47323">
    <property type="entry name" value="Anticodon-binding domain of a subclass of class I aminoacyl-tRNA synthetases"/>
    <property type="match status" value="1"/>
</dbReference>
<dbReference type="STRING" id="764103.G7EA32"/>
<dbReference type="EMBL" id="BABT02000229">
    <property type="protein sequence ID" value="GAA99692.1"/>
    <property type="molecule type" value="Genomic_DNA"/>
</dbReference>
<dbReference type="InterPro" id="IPR001412">
    <property type="entry name" value="aa-tRNA-synth_I_CS"/>
</dbReference>
<evidence type="ECO:0000256" key="3">
    <source>
        <dbReference type="ARBA" id="ARBA00022598"/>
    </source>
</evidence>
<dbReference type="SUPFAM" id="SSF50677">
    <property type="entry name" value="ValRS/IleRS/LeuRS editing domain"/>
    <property type="match status" value="1"/>
</dbReference>
<keyword evidence="6 9" id="KW-0648">Protein biosynthesis</keyword>
<evidence type="ECO:0000256" key="5">
    <source>
        <dbReference type="ARBA" id="ARBA00022840"/>
    </source>
</evidence>
<dbReference type="GO" id="GO:0005739">
    <property type="term" value="C:mitochondrion"/>
    <property type="evidence" value="ECO:0007669"/>
    <property type="project" value="TreeGrafter"/>
</dbReference>
<evidence type="ECO:0000259" key="10">
    <source>
        <dbReference type="Pfam" id="PF00133"/>
    </source>
</evidence>
<dbReference type="InterPro" id="IPR009080">
    <property type="entry name" value="tRNAsynth_Ia_anticodon-bd"/>
</dbReference>
<dbReference type="GO" id="GO:0002161">
    <property type="term" value="F:aminoacyl-tRNA deacylase activity"/>
    <property type="evidence" value="ECO:0007669"/>
    <property type="project" value="InterPro"/>
</dbReference>
<dbReference type="GO" id="GO:0005524">
    <property type="term" value="F:ATP binding"/>
    <property type="evidence" value="ECO:0007669"/>
    <property type="project" value="UniProtKB-KW"/>
</dbReference>
<dbReference type="Gene3D" id="3.40.50.620">
    <property type="entry name" value="HUPs"/>
    <property type="match status" value="2"/>
</dbReference>
<organism evidence="12 13">
    <name type="scientific">Mixia osmundae (strain CBS 9802 / IAM 14324 / JCM 22182 / KY 12970)</name>
    <dbReference type="NCBI Taxonomy" id="764103"/>
    <lineage>
        <taxon>Eukaryota</taxon>
        <taxon>Fungi</taxon>
        <taxon>Dikarya</taxon>
        <taxon>Basidiomycota</taxon>
        <taxon>Pucciniomycotina</taxon>
        <taxon>Mixiomycetes</taxon>
        <taxon>Mixiales</taxon>
        <taxon>Mixiaceae</taxon>
        <taxon>Mixia</taxon>
    </lineage>
</organism>
<reference evidence="12 13" key="2">
    <citation type="journal article" date="2012" name="Open Biol.">
        <title>Characteristics of nucleosomes and linker DNA regions on the genome of the basidiomycete Mixia osmundae revealed by mono- and dinucleosome mapping.</title>
        <authorList>
            <person name="Nishida H."/>
            <person name="Kondo S."/>
            <person name="Matsumoto T."/>
            <person name="Suzuki Y."/>
            <person name="Yoshikawa H."/>
            <person name="Taylor T.D."/>
            <person name="Sugiyama J."/>
        </authorList>
    </citation>
    <scope>NUCLEOTIDE SEQUENCE [LARGE SCALE GENOMIC DNA]</scope>
    <source>
        <strain evidence="13">CBS 9802 / IAM 14324 / JCM 22182 / KY 12970</strain>
    </source>
</reference>
<dbReference type="CDD" id="cd07960">
    <property type="entry name" value="Anticodon_Ia_Ile_BEm"/>
    <property type="match status" value="1"/>
</dbReference>
<sequence length="1014" mass="113585">MHPGRGLLQEACQRWLYPVSARRPPSKRAADCCTPCTSSRKDGYAASRRSYASSADQTTKAKQYASTLLLPKTSFPLRAPSASKQAELRDRAGTPLYRWQDQQTDRPLFVLHDGPPYANGPLHIGHALNKILKDIVLRYKVLTGYRVNYVTGWDCHGLPLELAAHKAIGPPESNEDRQTFALRVRAQARKAAHEGVALQRSQFQQFGLMVDWNDRYLTLDHDYEIRQLEIFRDMFAKGMIYQAFKPVPYSPSSQTALAEAEIEYKDDHRSTAVYARFHIDTASPALQRVLDQLPVDQSARAAVLVWTTTPWTLPANLAVAVNPDMLYVLAHDRVANETYVVAQSRLVALSEALKSDLQAIPQCMLKGSDLIGTTYRHHLMPPSASSYPIIPASHVTADSGTGLVHTAPAHGVEDDLAYSAYHATGNGQEVNLVDGFGRYSEALRSRIGADWAERLVGKPVLTTGNDMVIQLLQSDGTIVSASTHVHRYPYDWRTKKPIITRATRQWFIDLEPLQQSAFDSLERVHFVPPGGRARLQRYVAGRKGWCISRQRPWGVPILALEAADGTTMMTTETIDHAINVLREKGTDHWWHGPVEDFLPPVMQNQGFIQGRDTVDVWLDSGVTWSFLESLALRSRSEPVSDLVLEGGDQHRGWFQSSLLTSIATRQQAPYGCVVTHGFVLDETGRKMSKSLGNVISPNDVINGGRSAKGPVWQPFGVDVLRLWIASVDFREDMQIGQNIIQLIAENYRRLRNSARFMLGNLGSHPPIAFDDVQLDLLDRYVLNELVEVDESIRLAYDDFAFNRAISTLTQFTTKTLSSFYFDIVKDSLYCDGLSDHRRLATVYVLQQVLRSYCAWLAPILPLLVEEIASCTESESMFQTGWPSLSSQCQDGEAKATLGKLMPLRDAILYQLELARQAKYVGSSVEASVQLDIPQDHSDRDFLLAHLRDLERLCIVSALSDMKPVHAPAWIMSSVHLGVGIHVQSAPLTKCPRCWLFARQEQEELCSRCTDVLQR</sequence>
<dbReference type="Gene3D" id="1.10.10.830">
    <property type="entry name" value="Ile-tRNA synthetase CP2 domain-like"/>
    <property type="match status" value="1"/>
</dbReference>
<dbReference type="Pfam" id="PF08264">
    <property type="entry name" value="Anticodon_1"/>
    <property type="match status" value="1"/>
</dbReference>
<dbReference type="Gene3D" id="3.90.740.10">
    <property type="entry name" value="Valyl/Leucyl/Isoleucyl-tRNA synthetase, editing domain"/>
    <property type="match status" value="1"/>
</dbReference>
<dbReference type="InterPro" id="IPR002301">
    <property type="entry name" value="Ile-tRNA-ligase"/>
</dbReference>
<dbReference type="InterPro" id="IPR013155">
    <property type="entry name" value="M/V/L/I-tRNA-synth_anticd-bd"/>
</dbReference>
<comment type="caution">
    <text evidence="12">The sequence shown here is derived from an EMBL/GenBank/DDBJ whole genome shotgun (WGS) entry which is preliminary data.</text>
</comment>
<protein>
    <recommendedName>
        <fullName evidence="2">isoleucine--tRNA ligase</fullName>
        <ecNumber evidence="2">6.1.1.5</ecNumber>
    </recommendedName>
    <alternativeName>
        <fullName evidence="8">Isoleucyl-tRNA synthetase</fullName>
    </alternativeName>
</protein>